<dbReference type="Pfam" id="PF23761">
    <property type="entry name" value="Beta-prop_DCAF4"/>
    <property type="match status" value="1"/>
</dbReference>
<protein>
    <submittedName>
        <fullName evidence="5">Uncharacterized protein</fullName>
    </submittedName>
</protein>
<dbReference type="InterPro" id="IPR052254">
    <property type="entry name" value="CUL4-DDB1_E3_ligase_receptor"/>
</dbReference>
<dbReference type="InterPro" id="IPR015943">
    <property type="entry name" value="WD40/YVTN_repeat-like_dom_sf"/>
</dbReference>
<evidence type="ECO:0000256" key="2">
    <source>
        <dbReference type="ARBA" id="ARBA00022737"/>
    </source>
</evidence>
<accession>A0ABP0TBX2</accession>
<dbReference type="Proteomes" id="UP001497512">
    <property type="component" value="Chromosome 1"/>
</dbReference>
<dbReference type="EMBL" id="OZ019893">
    <property type="protein sequence ID" value="CAK9189741.1"/>
    <property type="molecule type" value="Genomic_DNA"/>
</dbReference>
<keyword evidence="6" id="KW-1185">Reference proteome</keyword>
<dbReference type="PROSITE" id="PS50294">
    <property type="entry name" value="WD_REPEATS_REGION"/>
    <property type="match status" value="1"/>
</dbReference>
<dbReference type="SUPFAM" id="SSF50978">
    <property type="entry name" value="WD40 repeat-like"/>
    <property type="match status" value="1"/>
</dbReference>
<dbReference type="Gene3D" id="2.130.10.10">
    <property type="entry name" value="YVTN repeat-like/Quinoprotein amine dehydrogenase"/>
    <property type="match status" value="1"/>
</dbReference>
<dbReference type="PROSITE" id="PS50082">
    <property type="entry name" value="WD_REPEATS_2"/>
    <property type="match status" value="1"/>
</dbReference>
<keyword evidence="2" id="KW-0677">Repeat</keyword>
<dbReference type="SMART" id="SM00320">
    <property type="entry name" value="WD40"/>
    <property type="match status" value="3"/>
</dbReference>
<evidence type="ECO:0000256" key="4">
    <source>
        <dbReference type="SAM" id="MobiDB-lite"/>
    </source>
</evidence>
<gene>
    <name evidence="5" type="ORF">CSSPTR1EN2_LOCUS392</name>
</gene>
<dbReference type="PANTHER" id="PTHR44472">
    <property type="entry name" value="DDB1- AND CUL4-ASSOCIATED FACTOR 4-RELATED"/>
    <property type="match status" value="1"/>
</dbReference>
<feature type="compositionally biased region" description="Basic and acidic residues" evidence="4">
    <location>
        <begin position="74"/>
        <end position="85"/>
    </location>
</feature>
<keyword evidence="1 3" id="KW-0853">WD repeat</keyword>
<evidence type="ECO:0000256" key="1">
    <source>
        <dbReference type="ARBA" id="ARBA00022574"/>
    </source>
</evidence>
<feature type="repeat" description="WD" evidence="3">
    <location>
        <begin position="467"/>
        <end position="510"/>
    </location>
</feature>
<dbReference type="InterPro" id="IPR001680">
    <property type="entry name" value="WD40_rpt"/>
</dbReference>
<feature type="region of interest" description="Disordered" evidence="4">
    <location>
        <begin position="57"/>
        <end position="85"/>
    </location>
</feature>
<feature type="region of interest" description="Disordered" evidence="4">
    <location>
        <begin position="367"/>
        <end position="387"/>
    </location>
</feature>
<evidence type="ECO:0000313" key="6">
    <source>
        <dbReference type="Proteomes" id="UP001497512"/>
    </source>
</evidence>
<feature type="compositionally biased region" description="Basic residues" evidence="4">
    <location>
        <begin position="370"/>
        <end position="386"/>
    </location>
</feature>
<organism evidence="5 6">
    <name type="scientific">Sphagnum troendelagicum</name>
    <dbReference type="NCBI Taxonomy" id="128251"/>
    <lineage>
        <taxon>Eukaryota</taxon>
        <taxon>Viridiplantae</taxon>
        <taxon>Streptophyta</taxon>
        <taxon>Embryophyta</taxon>
        <taxon>Bryophyta</taxon>
        <taxon>Sphagnophytina</taxon>
        <taxon>Sphagnopsida</taxon>
        <taxon>Sphagnales</taxon>
        <taxon>Sphagnaceae</taxon>
        <taxon>Sphagnum</taxon>
    </lineage>
</organism>
<reference evidence="5 6" key="1">
    <citation type="submission" date="2024-02" db="EMBL/GenBank/DDBJ databases">
        <authorList>
            <consortium name="ELIXIR-Norway"/>
            <consortium name="Elixir Norway"/>
        </authorList>
    </citation>
    <scope>NUCLEOTIDE SEQUENCE [LARGE SCALE GENOMIC DNA]</scope>
</reference>
<evidence type="ECO:0000256" key="3">
    <source>
        <dbReference type="PROSITE-ProRule" id="PRU00221"/>
    </source>
</evidence>
<dbReference type="InterPro" id="IPR036322">
    <property type="entry name" value="WD40_repeat_dom_sf"/>
</dbReference>
<name>A0ABP0TBX2_9BRYO</name>
<sequence>MRGSICGTREKDSDTYFILPCDFHDFGELPGFYFDADRNRYFPLPSKCAKTESEKFFNGASSSTQGGGNPAAGDRQEEKEKESEKTGVLQLIQQREFLGCGQGRNGYNGVAFRRRLLESQTSHPQVWEYNGTNKWADGALQQLRVSSQTNEGEKEADVLVLGGSTGRFGLCVMAQNKADQAPLHPQLCLPSNSTQTSRRMESMGLWPSIEARFSSGITAIKRLGEGSHALVTTLGSAEVSGSLYVLSLKQIPEIREWDRSYRFPFSMSTSVKTGCSVWTTEGSPNGTVASLGMNTGAARVEVERCVLSWLYRSSSACLSQQFDKTGNILLCGFRNGVISTVDLRLPPPKESGLHFKSHVSVGGVTSRSQLNRRGKTSNVKQQKHPGGRVGGTYVNVPALGYERAKQSQNWRLNDHYCSHSKIMRMDSAICCMVLMHSDENYLLASAMNGVIQQWDRRMVENGAVRTYEGHSNTHTSLQMGVDPSETFLVSGGEDRAVRIWSLTSGRLLHTQTGFSSPTTSVCWPASLRVRSQFEGGGYWEEFPFETDHTWGLWLGSSSGLQYMHGASS</sequence>
<evidence type="ECO:0000313" key="5">
    <source>
        <dbReference type="EMBL" id="CAK9189741.1"/>
    </source>
</evidence>
<proteinExistence type="predicted"/>
<dbReference type="PANTHER" id="PTHR44472:SF1">
    <property type="entry name" value="DDB1 AND CUL4 ASSOCIATED FACTOR 4"/>
    <property type="match status" value="1"/>
</dbReference>